<evidence type="ECO:0008006" key="12">
    <source>
        <dbReference type="Google" id="ProtNLM"/>
    </source>
</evidence>
<name>A0A3D8QMB2_9EURO</name>
<comment type="subcellular location">
    <subcellularLocation>
        <location evidence="1">Membrane</location>
    </subcellularLocation>
</comment>
<dbReference type="Pfam" id="PF00067">
    <property type="entry name" value="p450"/>
    <property type="match status" value="1"/>
</dbReference>
<protein>
    <recommendedName>
        <fullName evidence="12">Cytochrome P450</fullName>
    </recommendedName>
</protein>
<keyword evidence="7" id="KW-0408">Iron</keyword>
<dbReference type="GO" id="GO:0016020">
    <property type="term" value="C:membrane"/>
    <property type="evidence" value="ECO:0007669"/>
    <property type="project" value="UniProtKB-SubCell"/>
</dbReference>
<keyword evidence="8" id="KW-0472">Membrane</keyword>
<gene>
    <name evidence="10" type="ORF">DSM5745_10046</name>
</gene>
<dbReference type="GO" id="GO:0020037">
    <property type="term" value="F:heme binding"/>
    <property type="evidence" value="ECO:0007669"/>
    <property type="project" value="InterPro"/>
</dbReference>
<dbReference type="RefSeq" id="XP_026599124.1">
    <property type="nucleotide sequence ID" value="XM_026752062.1"/>
</dbReference>
<keyword evidence="3" id="KW-0812">Transmembrane</keyword>
<evidence type="ECO:0000256" key="9">
    <source>
        <dbReference type="SAM" id="SignalP"/>
    </source>
</evidence>
<feature type="signal peptide" evidence="9">
    <location>
        <begin position="1"/>
        <end position="22"/>
    </location>
</feature>
<dbReference type="EMBL" id="PVWQ01000015">
    <property type="protein sequence ID" value="RDW62935.1"/>
    <property type="molecule type" value="Genomic_DNA"/>
</dbReference>
<dbReference type="Proteomes" id="UP000256690">
    <property type="component" value="Unassembled WGS sequence"/>
</dbReference>
<dbReference type="OrthoDB" id="10029320at2759"/>
<keyword evidence="9" id="KW-0732">Signal</keyword>
<keyword evidence="5" id="KW-1133">Transmembrane helix</keyword>
<keyword evidence="4" id="KW-0479">Metal-binding</keyword>
<reference evidence="10 11" key="1">
    <citation type="journal article" date="2018" name="IMA Fungus">
        <title>IMA Genome-F 9: Draft genome sequence of Annulohypoxylon stygium, Aspergillus mulundensis, Berkeleyomyces basicola (syn. Thielaviopsis basicola), Ceratocystis smalleyi, two Cercospora beticola strains, Coleophoma cylindrospora, Fusarium fracticaudum, Phialophora cf. hyalina, and Morchella septimelata.</title>
        <authorList>
            <person name="Wingfield B.D."/>
            <person name="Bills G.F."/>
            <person name="Dong Y."/>
            <person name="Huang W."/>
            <person name="Nel W.J."/>
            <person name="Swalarsk-Parry B.S."/>
            <person name="Vaghefi N."/>
            <person name="Wilken P.M."/>
            <person name="An Z."/>
            <person name="de Beer Z.W."/>
            <person name="De Vos L."/>
            <person name="Chen L."/>
            <person name="Duong T.A."/>
            <person name="Gao Y."/>
            <person name="Hammerbacher A."/>
            <person name="Kikkert J.R."/>
            <person name="Li Y."/>
            <person name="Li H."/>
            <person name="Li K."/>
            <person name="Li Q."/>
            <person name="Liu X."/>
            <person name="Ma X."/>
            <person name="Naidoo K."/>
            <person name="Pethybridge S.J."/>
            <person name="Sun J."/>
            <person name="Steenkamp E.T."/>
            <person name="van der Nest M.A."/>
            <person name="van Wyk S."/>
            <person name="Wingfield M.J."/>
            <person name="Xiong C."/>
            <person name="Yue Q."/>
            <person name="Zhang X."/>
        </authorList>
    </citation>
    <scope>NUCLEOTIDE SEQUENCE [LARGE SCALE GENOMIC DNA]</scope>
    <source>
        <strain evidence="10 11">DSM 5745</strain>
    </source>
</reference>
<evidence type="ECO:0000256" key="4">
    <source>
        <dbReference type="ARBA" id="ARBA00022723"/>
    </source>
</evidence>
<dbReference type="Gene3D" id="1.10.630.10">
    <property type="entry name" value="Cytochrome P450"/>
    <property type="match status" value="1"/>
</dbReference>
<proteinExistence type="predicted"/>
<sequence length="415" mass="46713">MASSVALWILLCLMPIIKYVASFVRFHPSDPEQHIFTTTSECRLIIEGTRFPDGKQNTLSSYEARARKNGNLKWTFGIQNAFTTNDESDAKKFVKEAQRLISVAGVDWDGLARELSRMIEGIIDKNLDGVQARIAVTPKVRALSLRTSLWVISSEMRNGIQIRTEDLANLGKIINSTWIDMKGEAGEQKVLEFKDNADLQARLSAVLPTTSPTFETLWRIVLSLFIVLRGHHNQRYKQILIEFARKPTTAQFRREYDNGISAEFIVKEGLRLYPPTRRIRRIFKFPVAGSIRQQCITAAANVEACHRDMEVWGPGALEFKPARWKEISKTQRENFLAFGCSPFLCPASNGFGTMAIGLLVGVLSDAFGDREEWVLGSDEDKDLAELQSGEKLKNDRGAYEGLFFERSAQATGVVL</sequence>
<comment type="caution">
    <text evidence="10">The sequence shown here is derived from an EMBL/GenBank/DDBJ whole genome shotgun (WGS) entry which is preliminary data.</text>
</comment>
<evidence type="ECO:0000256" key="8">
    <source>
        <dbReference type="ARBA" id="ARBA00023136"/>
    </source>
</evidence>
<dbReference type="SUPFAM" id="SSF48264">
    <property type="entry name" value="Cytochrome P450"/>
    <property type="match status" value="1"/>
</dbReference>
<accession>A0A3D8QMB2</accession>
<dbReference type="GO" id="GO:0004497">
    <property type="term" value="F:monooxygenase activity"/>
    <property type="evidence" value="ECO:0007669"/>
    <property type="project" value="InterPro"/>
</dbReference>
<dbReference type="GeneID" id="38120416"/>
<evidence type="ECO:0000313" key="10">
    <source>
        <dbReference type="EMBL" id="RDW62935.1"/>
    </source>
</evidence>
<dbReference type="GO" id="GO:0005506">
    <property type="term" value="F:iron ion binding"/>
    <property type="evidence" value="ECO:0007669"/>
    <property type="project" value="InterPro"/>
</dbReference>
<dbReference type="GO" id="GO:0016705">
    <property type="term" value="F:oxidoreductase activity, acting on paired donors, with incorporation or reduction of molecular oxygen"/>
    <property type="evidence" value="ECO:0007669"/>
    <property type="project" value="InterPro"/>
</dbReference>
<evidence type="ECO:0000256" key="1">
    <source>
        <dbReference type="ARBA" id="ARBA00004370"/>
    </source>
</evidence>
<keyword evidence="2" id="KW-0349">Heme</keyword>
<dbReference type="PANTHER" id="PTHR24282:SF211">
    <property type="entry name" value="CYTOCHROME P450-RELATED"/>
    <property type="match status" value="1"/>
</dbReference>
<evidence type="ECO:0000256" key="5">
    <source>
        <dbReference type="ARBA" id="ARBA00022989"/>
    </source>
</evidence>
<dbReference type="PANTHER" id="PTHR24282">
    <property type="entry name" value="CYTOCHROME P450 FAMILY MEMBER"/>
    <property type="match status" value="1"/>
</dbReference>
<keyword evidence="6" id="KW-0560">Oxidoreductase</keyword>
<dbReference type="InterPro" id="IPR036396">
    <property type="entry name" value="Cyt_P450_sf"/>
</dbReference>
<evidence type="ECO:0000256" key="3">
    <source>
        <dbReference type="ARBA" id="ARBA00022692"/>
    </source>
</evidence>
<keyword evidence="11" id="KW-1185">Reference proteome</keyword>
<organism evidence="10 11">
    <name type="scientific">Aspergillus mulundensis</name>
    <dbReference type="NCBI Taxonomy" id="1810919"/>
    <lineage>
        <taxon>Eukaryota</taxon>
        <taxon>Fungi</taxon>
        <taxon>Dikarya</taxon>
        <taxon>Ascomycota</taxon>
        <taxon>Pezizomycotina</taxon>
        <taxon>Eurotiomycetes</taxon>
        <taxon>Eurotiomycetidae</taxon>
        <taxon>Eurotiales</taxon>
        <taxon>Aspergillaceae</taxon>
        <taxon>Aspergillus</taxon>
        <taxon>Aspergillus subgen. Nidulantes</taxon>
    </lineage>
</organism>
<dbReference type="AlphaFoldDB" id="A0A3D8QMB2"/>
<dbReference type="InterPro" id="IPR001128">
    <property type="entry name" value="Cyt_P450"/>
</dbReference>
<dbReference type="STRING" id="1810919.A0A3D8QMB2"/>
<evidence type="ECO:0000313" key="11">
    <source>
        <dbReference type="Proteomes" id="UP000256690"/>
    </source>
</evidence>
<evidence type="ECO:0000256" key="2">
    <source>
        <dbReference type="ARBA" id="ARBA00022617"/>
    </source>
</evidence>
<dbReference type="InterPro" id="IPR050665">
    <property type="entry name" value="Cytochrome_P450_Monooxygen"/>
</dbReference>
<evidence type="ECO:0000256" key="6">
    <source>
        <dbReference type="ARBA" id="ARBA00023002"/>
    </source>
</evidence>
<feature type="chain" id="PRO_5017704006" description="Cytochrome P450" evidence="9">
    <location>
        <begin position="23"/>
        <end position="415"/>
    </location>
</feature>
<evidence type="ECO:0000256" key="7">
    <source>
        <dbReference type="ARBA" id="ARBA00023004"/>
    </source>
</evidence>